<evidence type="ECO:0000256" key="5">
    <source>
        <dbReference type="SAM" id="SignalP"/>
    </source>
</evidence>
<dbReference type="SUPFAM" id="SSF53850">
    <property type="entry name" value="Periplasmic binding protein-like II"/>
    <property type="match status" value="1"/>
</dbReference>
<keyword evidence="7" id="KW-1185">Reference proteome</keyword>
<keyword evidence="4" id="KW-0500">Molybdenum</keyword>
<dbReference type="GO" id="GO:0030973">
    <property type="term" value="F:molybdate ion binding"/>
    <property type="evidence" value="ECO:0007669"/>
    <property type="project" value="InterPro"/>
</dbReference>
<dbReference type="InterPro" id="IPR044084">
    <property type="entry name" value="AvModA-like_subst-bd"/>
</dbReference>
<evidence type="ECO:0000256" key="3">
    <source>
        <dbReference type="ARBA" id="ARBA00022729"/>
    </source>
</evidence>
<name>A0A1X9NAZ5_9GAMM</name>
<evidence type="ECO:0000313" key="7">
    <source>
        <dbReference type="Proteomes" id="UP000193450"/>
    </source>
</evidence>
<keyword evidence="3 5" id="KW-0732">Signal</keyword>
<dbReference type="Gene3D" id="3.40.190.10">
    <property type="entry name" value="Periplasmic binding protein-like II"/>
    <property type="match status" value="2"/>
</dbReference>
<dbReference type="PANTHER" id="PTHR30632:SF14">
    <property type="entry name" value="TUNGSTATE_MOLYBDATE_CHROMATE-BINDING PROTEIN MODA"/>
    <property type="match status" value="1"/>
</dbReference>
<dbReference type="PANTHER" id="PTHR30632">
    <property type="entry name" value="MOLYBDATE-BINDING PERIPLASMIC PROTEIN"/>
    <property type="match status" value="1"/>
</dbReference>
<protein>
    <submittedName>
        <fullName evidence="6">Molybdate ABC transporter substrate-binding protein</fullName>
    </submittedName>
</protein>
<feature type="binding site" evidence="4">
    <location>
        <position position="170"/>
    </location>
    <ligand>
        <name>molybdate</name>
        <dbReference type="ChEBI" id="CHEBI:36264"/>
    </ligand>
</feature>
<evidence type="ECO:0000313" key="6">
    <source>
        <dbReference type="EMBL" id="ARN74224.1"/>
    </source>
</evidence>
<sequence>MRPRLYFIGFALCLCNTLFADTATVAVATNFKGAIAKLNAAFQKQYPEHQLRYSYASSGTLFNQIIYGAPFDMFLSADSRYPTTLEQRALGAANSRSTYAIGRLVAVTSGQIIDSQQGLLATLDATVKAQQKVAIANPDLAPYGVAAKETLQYLKRWQSSQASLVKGSNIGQTFQFVATGNAPIGLAALSQVKHLTPAIAYWPIPQPWYQPIRQQMILLQSGENNQAAISFLAFLKSEPAKQIIRQQGYEI</sequence>
<proteinExistence type="inferred from homology"/>
<dbReference type="InterPro" id="IPR050682">
    <property type="entry name" value="ModA/WtpA"/>
</dbReference>
<dbReference type="GO" id="GO:0046872">
    <property type="term" value="F:metal ion binding"/>
    <property type="evidence" value="ECO:0007669"/>
    <property type="project" value="UniProtKB-KW"/>
</dbReference>
<dbReference type="InterPro" id="IPR005950">
    <property type="entry name" value="ModA"/>
</dbReference>
<dbReference type="GO" id="GO:0015689">
    <property type="term" value="P:molybdate ion transport"/>
    <property type="evidence" value="ECO:0007669"/>
    <property type="project" value="InterPro"/>
</dbReference>
<evidence type="ECO:0000256" key="2">
    <source>
        <dbReference type="ARBA" id="ARBA00022723"/>
    </source>
</evidence>
<dbReference type="KEGG" id="osg:BST96_08875"/>
<feature type="binding site" evidence="4">
    <location>
        <position position="58"/>
    </location>
    <ligand>
        <name>molybdate</name>
        <dbReference type="ChEBI" id="CHEBI:36264"/>
    </ligand>
</feature>
<comment type="similarity">
    <text evidence="1">Belongs to the bacterial solute-binding protein ModA family.</text>
</comment>
<dbReference type="EMBL" id="CP019343">
    <property type="protein sequence ID" value="ARN74224.1"/>
    <property type="molecule type" value="Genomic_DNA"/>
</dbReference>
<dbReference type="CDD" id="cd13539">
    <property type="entry name" value="PBP2_AvModA"/>
    <property type="match status" value="1"/>
</dbReference>
<feature type="chain" id="PRO_5012891850" evidence="5">
    <location>
        <begin position="21"/>
        <end position="251"/>
    </location>
</feature>
<feature type="signal peptide" evidence="5">
    <location>
        <begin position="1"/>
        <end position="20"/>
    </location>
</feature>
<reference evidence="6 7" key="1">
    <citation type="submission" date="2016-11" db="EMBL/GenBank/DDBJ databases">
        <title>Trade-off between light-utilization and light-protection in marine flavobacteria.</title>
        <authorList>
            <person name="Kumagai Y."/>
        </authorList>
    </citation>
    <scope>NUCLEOTIDE SEQUENCE [LARGE SCALE GENOMIC DNA]</scope>
    <source>
        <strain evidence="6 7">NBRC 107125</strain>
    </source>
</reference>
<organism evidence="6 7">
    <name type="scientific">Oceanicoccus sagamiensis</name>
    <dbReference type="NCBI Taxonomy" id="716816"/>
    <lineage>
        <taxon>Bacteria</taxon>
        <taxon>Pseudomonadati</taxon>
        <taxon>Pseudomonadota</taxon>
        <taxon>Gammaproteobacteria</taxon>
        <taxon>Cellvibrionales</taxon>
        <taxon>Spongiibacteraceae</taxon>
        <taxon>Oceanicoccus</taxon>
    </lineage>
</organism>
<evidence type="ECO:0000256" key="4">
    <source>
        <dbReference type="PIRSR" id="PIRSR004846-1"/>
    </source>
</evidence>
<dbReference type="RefSeq" id="WP_085758360.1">
    <property type="nucleotide sequence ID" value="NZ_CP019343.1"/>
</dbReference>
<evidence type="ECO:0000256" key="1">
    <source>
        <dbReference type="ARBA" id="ARBA00009175"/>
    </source>
</evidence>
<keyword evidence="2 4" id="KW-0479">Metal-binding</keyword>
<dbReference type="STRING" id="716816.BST96_08875"/>
<dbReference type="Pfam" id="PF13531">
    <property type="entry name" value="SBP_bac_11"/>
    <property type="match status" value="1"/>
</dbReference>
<dbReference type="PIRSF" id="PIRSF004846">
    <property type="entry name" value="ModA"/>
    <property type="match status" value="1"/>
</dbReference>
<dbReference type="OrthoDB" id="9785015at2"/>
<dbReference type="AlphaFoldDB" id="A0A1X9NAZ5"/>
<gene>
    <name evidence="6" type="ORF">BST96_08875</name>
</gene>
<accession>A0A1X9NAZ5</accession>
<dbReference type="NCBIfam" id="TIGR01256">
    <property type="entry name" value="modA"/>
    <property type="match status" value="1"/>
</dbReference>
<dbReference type="Proteomes" id="UP000193450">
    <property type="component" value="Chromosome"/>
</dbReference>